<evidence type="ECO:0000256" key="3">
    <source>
        <dbReference type="ARBA" id="ARBA00022679"/>
    </source>
</evidence>
<keyword evidence="6 12" id="KW-0547">Nucleotide-binding</keyword>
<protein>
    <recommendedName>
        <fullName evidence="12">Diacylglycerol kinase</fullName>
        <shortName evidence="12">DAG kinase</shortName>
        <ecNumber evidence="12">2.7.1.107</ecNumber>
    </recommendedName>
</protein>
<reference evidence="16 17" key="1">
    <citation type="submission" date="2013-11" db="EMBL/GenBank/DDBJ databases">
        <title>Opisthorchis viverrini - life in the bile duct.</title>
        <authorList>
            <person name="Young N.D."/>
            <person name="Nagarajan N."/>
            <person name="Lin S.J."/>
            <person name="Korhonen P.K."/>
            <person name="Jex A.R."/>
            <person name="Hall R.S."/>
            <person name="Safavi-Hemami H."/>
            <person name="Kaewkong W."/>
            <person name="Bertrand D."/>
            <person name="Gao S."/>
            <person name="Seet Q."/>
            <person name="Wongkham S."/>
            <person name="Teh B.T."/>
            <person name="Wongkham C."/>
            <person name="Intapan P.M."/>
            <person name="Maleewong W."/>
            <person name="Yang X."/>
            <person name="Hu M."/>
            <person name="Wang Z."/>
            <person name="Hofmann A."/>
            <person name="Sternberg P.W."/>
            <person name="Tan P."/>
            <person name="Wang J."/>
            <person name="Gasser R.B."/>
        </authorList>
    </citation>
    <scope>NUCLEOTIDE SEQUENCE [LARGE SCALE GENOMIC DNA]</scope>
</reference>
<evidence type="ECO:0000256" key="1">
    <source>
        <dbReference type="ARBA" id="ARBA00004370"/>
    </source>
</evidence>
<dbReference type="STRING" id="6198.A0A074ZYC7"/>
<evidence type="ECO:0000256" key="8">
    <source>
        <dbReference type="ARBA" id="ARBA00022777"/>
    </source>
</evidence>
<feature type="region of interest" description="Disordered" evidence="13">
    <location>
        <begin position="21"/>
        <end position="41"/>
    </location>
</feature>
<organism evidence="16 17">
    <name type="scientific">Opisthorchis viverrini</name>
    <name type="common">Southeast Asian liver fluke</name>
    <dbReference type="NCBI Taxonomy" id="6198"/>
    <lineage>
        <taxon>Eukaryota</taxon>
        <taxon>Metazoa</taxon>
        <taxon>Spiralia</taxon>
        <taxon>Lophotrochozoa</taxon>
        <taxon>Platyhelminthes</taxon>
        <taxon>Trematoda</taxon>
        <taxon>Digenea</taxon>
        <taxon>Opisthorchiida</taxon>
        <taxon>Opisthorchiata</taxon>
        <taxon>Opisthorchiidae</taxon>
        <taxon>Opisthorchis</taxon>
    </lineage>
</organism>
<dbReference type="SUPFAM" id="SSF54236">
    <property type="entry name" value="Ubiquitin-like"/>
    <property type="match status" value="1"/>
</dbReference>
<evidence type="ECO:0000259" key="14">
    <source>
        <dbReference type="PROSITE" id="PS50081"/>
    </source>
</evidence>
<dbReference type="SMART" id="SM00046">
    <property type="entry name" value="DAGKc"/>
    <property type="match status" value="1"/>
</dbReference>
<feature type="region of interest" description="Disordered" evidence="13">
    <location>
        <begin position="521"/>
        <end position="545"/>
    </location>
</feature>
<keyword evidence="7" id="KW-0863">Zinc-finger</keyword>
<dbReference type="Pfam" id="PF00781">
    <property type="entry name" value="DAGK_cat"/>
    <property type="match status" value="1"/>
</dbReference>
<feature type="domain" description="Phorbol-ester/DAG-type" evidence="14">
    <location>
        <begin position="432"/>
        <end position="483"/>
    </location>
</feature>
<evidence type="ECO:0000256" key="2">
    <source>
        <dbReference type="ARBA" id="ARBA00009280"/>
    </source>
</evidence>
<dbReference type="GO" id="GO:0007200">
    <property type="term" value="P:phospholipase C-activating G protein-coupled receptor signaling pathway"/>
    <property type="evidence" value="ECO:0007669"/>
    <property type="project" value="InterPro"/>
</dbReference>
<evidence type="ECO:0000256" key="4">
    <source>
        <dbReference type="ARBA" id="ARBA00022723"/>
    </source>
</evidence>
<dbReference type="PANTHER" id="PTHR11255">
    <property type="entry name" value="DIACYLGLYCEROL KINASE"/>
    <property type="match status" value="1"/>
</dbReference>
<dbReference type="InterPro" id="IPR029071">
    <property type="entry name" value="Ubiquitin-like_domsf"/>
</dbReference>
<evidence type="ECO:0000256" key="11">
    <source>
        <dbReference type="ARBA" id="ARBA00023136"/>
    </source>
</evidence>
<feature type="compositionally biased region" description="Low complexity" evidence="13">
    <location>
        <begin position="22"/>
        <end position="40"/>
    </location>
</feature>
<evidence type="ECO:0000259" key="15">
    <source>
        <dbReference type="PROSITE" id="PS50146"/>
    </source>
</evidence>
<dbReference type="InterPro" id="IPR000756">
    <property type="entry name" value="Diacylglycerol_kin_accessory"/>
</dbReference>
<dbReference type="SMART" id="SM00109">
    <property type="entry name" value="C1"/>
    <property type="match status" value="2"/>
</dbReference>
<dbReference type="PROSITE" id="PS00479">
    <property type="entry name" value="ZF_DAG_PE_1"/>
    <property type="match status" value="1"/>
</dbReference>
<dbReference type="InterPro" id="IPR056392">
    <property type="entry name" value="DGKtheta_RBD"/>
</dbReference>
<dbReference type="KEGG" id="ovi:T265_01519"/>
<evidence type="ECO:0000313" key="17">
    <source>
        <dbReference type="Proteomes" id="UP000054324"/>
    </source>
</evidence>
<dbReference type="FunFam" id="3.40.50.10330:FF:000011">
    <property type="entry name" value="Diacylglycerol kinase"/>
    <property type="match status" value="1"/>
</dbReference>
<dbReference type="CDD" id="cd20854">
    <property type="entry name" value="C1_DGKtheta_typeV_rpt3"/>
    <property type="match status" value="1"/>
</dbReference>
<evidence type="ECO:0000256" key="10">
    <source>
        <dbReference type="ARBA" id="ARBA00022840"/>
    </source>
</evidence>
<dbReference type="Pfam" id="PF00130">
    <property type="entry name" value="C1_1"/>
    <property type="match status" value="1"/>
</dbReference>
<evidence type="ECO:0000256" key="13">
    <source>
        <dbReference type="SAM" id="MobiDB-lite"/>
    </source>
</evidence>
<dbReference type="InterPro" id="IPR055510">
    <property type="entry name" value="DUF7083"/>
</dbReference>
<dbReference type="CDD" id="cd17111">
    <property type="entry name" value="RA1_DAGK-theta"/>
    <property type="match status" value="1"/>
</dbReference>
<evidence type="ECO:0000256" key="7">
    <source>
        <dbReference type="ARBA" id="ARBA00022771"/>
    </source>
</evidence>
<keyword evidence="17" id="KW-1185">Reference proteome</keyword>
<dbReference type="PROSITE" id="PS50081">
    <property type="entry name" value="ZF_DAG_PE_2"/>
    <property type="match status" value="2"/>
</dbReference>
<feature type="domain" description="DAGKc" evidence="15">
    <location>
        <begin position="841"/>
        <end position="978"/>
    </location>
</feature>
<dbReference type="EC" id="2.7.1.107" evidence="12"/>
<dbReference type="FunFam" id="3.30.60.20:FF:000002">
    <property type="entry name" value="Diacylglycerol kinase"/>
    <property type="match status" value="1"/>
</dbReference>
<feature type="compositionally biased region" description="Low complexity" evidence="13">
    <location>
        <begin position="1230"/>
        <end position="1242"/>
    </location>
</feature>
<dbReference type="PANTHER" id="PTHR11255:SF54">
    <property type="entry name" value="DIACYLGLYCEROL KINASE THETA"/>
    <property type="match status" value="1"/>
</dbReference>
<accession>A0A074ZYC7</accession>
<comment type="catalytic activity">
    <reaction evidence="12">
        <text>a 1,2-diacyl-sn-glycerol + ATP = a 1,2-diacyl-sn-glycero-3-phosphate + ADP + H(+)</text>
        <dbReference type="Rhea" id="RHEA:10272"/>
        <dbReference type="ChEBI" id="CHEBI:15378"/>
        <dbReference type="ChEBI" id="CHEBI:17815"/>
        <dbReference type="ChEBI" id="CHEBI:30616"/>
        <dbReference type="ChEBI" id="CHEBI:58608"/>
        <dbReference type="ChEBI" id="CHEBI:456216"/>
        <dbReference type="EC" id="2.7.1.107"/>
    </reaction>
</comment>
<dbReference type="InterPro" id="IPR016064">
    <property type="entry name" value="NAD/diacylglycerol_kinase_sf"/>
</dbReference>
<dbReference type="InterPro" id="IPR000159">
    <property type="entry name" value="RA_dom"/>
</dbReference>
<evidence type="ECO:0000256" key="12">
    <source>
        <dbReference type="RuleBase" id="RU361128"/>
    </source>
</evidence>
<evidence type="ECO:0000313" key="16">
    <source>
        <dbReference type="EMBL" id="KER32468.1"/>
    </source>
</evidence>
<dbReference type="Gene3D" id="3.40.50.10330">
    <property type="entry name" value="Probable inorganic polyphosphate/atp-NAD kinase, domain 1"/>
    <property type="match status" value="1"/>
</dbReference>
<dbReference type="CTD" id="20315707"/>
<dbReference type="GO" id="GO:0008270">
    <property type="term" value="F:zinc ion binding"/>
    <property type="evidence" value="ECO:0007669"/>
    <property type="project" value="UniProtKB-KW"/>
</dbReference>
<dbReference type="SMART" id="SM00045">
    <property type="entry name" value="DAGKa"/>
    <property type="match status" value="1"/>
</dbReference>
<keyword evidence="10 12" id="KW-0067">ATP-binding</keyword>
<dbReference type="OrthoDB" id="242257at2759"/>
<evidence type="ECO:0000256" key="9">
    <source>
        <dbReference type="ARBA" id="ARBA00022833"/>
    </source>
</evidence>
<dbReference type="GO" id="GO:0005524">
    <property type="term" value="F:ATP binding"/>
    <property type="evidence" value="ECO:0007669"/>
    <property type="project" value="UniProtKB-KW"/>
</dbReference>
<dbReference type="InterPro" id="IPR001206">
    <property type="entry name" value="Diacylglycerol_kinase_cat_dom"/>
</dbReference>
<dbReference type="EMBL" id="KL596634">
    <property type="protein sequence ID" value="KER32468.1"/>
    <property type="molecule type" value="Genomic_DNA"/>
</dbReference>
<keyword evidence="5" id="KW-0677">Repeat</keyword>
<dbReference type="Gene3D" id="3.30.60.20">
    <property type="match status" value="2"/>
</dbReference>
<comment type="subcellular location">
    <subcellularLocation>
        <location evidence="1">Membrane</location>
    </subcellularLocation>
</comment>
<feature type="region of interest" description="Disordered" evidence="13">
    <location>
        <begin position="1223"/>
        <end position="1244"/>
    </location>
</feature>
<dbReference type="GO" id="GO:0016020">
    <property type="term" value="C:membrane"/>
    <property type="evidence" value="ECO:0007669"/>
    <property type="project" value="UniProtKB-SubCell"/>
</dbReference>
<dbReference type="InterPro" id="IPR037607">
    <property type="entry name" value="DGK"/>
</dbReference>
<keyword evidence="8 12" id="KW-0418">Kinase</keyword>
<dbReference type="InterPro" id="IPR002219">
    <property type="entry name" value="PKC_DAG/PE"/>
</dbReference>
<dbReference type="PROSITE" id="PS50146">
    <property type="entry name" value="DAGK"/>
    <property type="match status" value="1"/>
</dbReference>
<keyword evidence="9" id="KW-0862">Zinc</keyword>
<dbReference type="RefSeq" id="XP_009163824.1">
    <property type="nucleotide sequence ID" value="XM_009165560.1"/>
</dbReference>
<dbReference type="GO" id="GO:0004143">
    <property type="term" value="F:ATP-dependent diacylglycerol kinase activity"/>
    <property type="evidence" value="ECO:0007669"/>
    <property type="project" value="UniProtKB-EC"/>
</dbReference>
<name>A0A074ZYC7_OPIVI</name>
<dbReference type="Pfam" id="PF00609">
    <property type="entry name" value="DAGK_acc"/>
    <property type="match status" value="1"/>
</dbReference>
<feature type="compositionally biased region" description="Basic and acidic residues" evidence="13">
    <location>
        <begin position="531"/>
        <end position="545"/>
    </location>
</feature>
<dbReference type="Pfam" id="PF24099">
    <property type="entry name" value="RBD_DGKtheta"/>
    <property type="match status" value="1"/>
</dbReference>
<sequence>MNEGSRPCQAAGSVLERMGTLTSGCSTSSMRDSSSGDASSEPIMLPSIVGDFDSGYNRLGNFEVRSNAHVLRDPAEPSTVSSGACRGRDITGFAASDRRSDHHGTGNHIPESNSTLNSRQLRLGHSFFKRTLHKPACCHHCGEVIWGLISTGFQCESNSCHFPMYITALFSDKKRPVPVLDFGFFLTRVDGLPPDDTTTLATDCVDKMAISFEQMQQLLQIQQKQFEESQKQLIEMLSKKLNLKSETAVDKNQPSVDAIAASISEFAFDGLSGVTFESWFQKYEDIFRVELANQDDSWKVRLLLRKLDAVEHERYSNFVLPKNPREFSFDETVRTLTQIFGEQASLFSIRYNCLKLTKCDSHDFVTHAGIVNKECERFKLATMTPDQLKSLVSTRPIVGPIRFISNGSFATCAGSDLKIPCPYDVKFPPPQTHHWREGNLPPNSKCAHCRKTCWSSECLTGYRCQWCGLTAHASCVPQLSDKCDFGPLRDIMLPAQCVSLPRPTTPIEHIIGITKRPRSRTLSEEWSSSGDSKEDSWQDHRSPRETVDLASSDEYVCVFDGIGGLRRHSWRSFTFSKTMSTYSVVKRCLKAFHLAGTPEIFNVYEVNDRDGRENKLNTNVNFRSQLLFDAKQPSIVLRVKEPEETEMLIKVYAGDLRNILPPNASDYEEVWIDPSTTSADCLNTALEKFGCGHLGSDDCYLSSVCMDRQVYERRLADDELLVPFFSQLRQESARTSQLTRLELRFVVDDAAGSHAVSLFVGNLKENLSQRLYECILLEKLGEEYRWDTIDAIYYESGCLVLTYRASEKAERAYDLLKDAMLMDKQLTALLLPTIHPRHLPEGVQPLLVFVNLKSGGCQGLDLIVAFRRLLNPFQVFNLDYGGPLPGLYCFRHLSSYKILICGGDGTVGWTLSCLDIVGQDAACNSPPIAPLPLGTGNDLARVLRWGSGYSSTEDPLSILKDVVAAEEVQLDRACLSSSLSSLSLGHSFMVLNLQSTFFPVPPLSPLSSWTFVVRPAEEFKDETKLALETQNNAPTTNEENSIMIIMNSYFGIGIDADLSLDFHNARSENPSKFNSRIHNKGVYFKIGLRKMMNRTACKDLHKQIVVVADGKLLTLPPIEGLIVLNIHSWGGGANPWGLEKDDVFNKPTHYDGLLEVVGISGVVHMGQIYSGLGSGIRLAQAGHAIMLRKVKRIKRRTVEANLPMELSRLGIQRQLQPESLETISADHRSSSPSPRSPSLSSLTQLGNETNWTNATSTALAGMIHQPATPSQPTQSTSSAARQPVLPQLPPCLFSGDDVEIPVVHITPIHRGQKFDRDGYPK</sequence>
<evidence type="ECO:0000256" key="5">
    <source>
        <dbReference type="ARBA" id="ARBA00022737"/>
    </source>
</evidence>
<keyword evidence="4" id="KW-0479">Metal-binding</keyword>
<comment type="similarity">
    <text evidence="2 12">Belongs to the eukaryotic diacylglycerol kinase family.</text>
</comment>
<feature type="domain" description="Phorbol-ester/DAG-type" evidence="14">
    <location>
        <begin position="124"/>
        <end position="156"/>
    </location>
</feature>
<evidence type="ECO:0000256" key="6">
    <source>
        <dbReference type="ARBA" id="ARBA00022741"/>
    </source>
</evidence>
<proteinExistence type="inferred from homology"/>
<dbReference type="SUPFAM" id="SSF57889">
    <property type="entry name" value="Cysteine-rich domain"/>
    <property type="match status" value="2"/>
</dbReference>
<dbReference type="GeneID" id="20315707"/>
<dbReference type="InterPro" id="IPR017438">
    <property type="entry name" value="ATP-NAD_kinase_N"/>
</dbReference>
<keyword evidence="3 12" id="KW-0808">Transferase</keyword>
<dbReference type="Gene3D" id="2.60.200.40">
    <property type="match status" value="1"/>
</dbReference>
<dbReference type="Pfam" id="PF23309">
    <property type="entry name" value="DUF7083"/>
    <property type="match status" value="1"/>
</dbReference>
<dbReference type="SUPFAM" id="SSF111331">
    <property type="entry name" value="NAD kinase/diacylglycerol kinase-like"/>
    <property type="match status" value="1"/>
</dbReference>
<dbReference type="Proteomes" id="UP000054324">
    <property type="component" value="Unassembled WGS sequence"/>
</dbReference>
<keyword evidence="11" id="KW-0472">Membrane</keyword>
<gene>
    <name evidence="16" type="ORF">T265_01519</name>
</gene>
<dbReference type="Pfam" id="PF00788">
    <property type="entry name" value="RA"/>
    <property type="match status" value="1"/>
</dbReference>
<dbReference type="InterPro" id="IPR046349">
    <property type="entry name" value="C1-like_sf"/>
</dbReference>